<dbReference type="HOGENOM" id="CLU_052344_0_2_7"/>
<comment type="catalytic activity">
    <reaction evidence="1 7">
        <text>L-glutamate = D-glutamate</text>
        <dbReference type="Rhea" id="RHEA:12813"/>
        <dbReference type="ChEBI" id="CHEBI:29985"/>
        <dbReference type="ChEBI" id="CHEBI:29986"/>
        <dbReference type="EC" id="5.1.1.3"/>
    </reaction>
</comment>
<dbReference type="GO" id="GO:0008360">
    <property type="term" value="P:regulation of cell shape"/>
    <property type="evidence" value="ECO:0007669"/>
    <property type="project" value="UniProtKB-KW"/>
</dbReference>
<dbReference type="PROSITE" id="PS00924">
    <property type="entry name" value="ASP_GLU_RACEMASE_2"/>
    <property type="match status" value="1"/>
</dbReference>
<reference evidence="8 9" key="1">
    <citation type="journal article" date="2014" name="Genome Announc.">
        <title>Draft genome sequences of six enterohepatic helicobacter species isolated from humans and one from rhesus macaques.</title>
        <authorList>
            <person name="Shen Z."/>
            <person name="Sheh A."/>
            <person name="Young S.K."/>
            <person name="Abouelliel A."/>
            <person name="Ward D.V."/>
            <person name="Earl A.M."/>
            <person name="Fox J.G."/>
        </authorList>
    </citation>
    <scope>NUCLEOTIDE SEQUENCE [LARGE SCALE GENOMIC DNA]</scope>
    <source>
        <strain evidence="8 9">MIT 99-5501</strain>
    </source>
</reference>
<comment type="similarity">
    <text evidence="7">Belongs to the aspartate/glutamate racemases family.</text>
</comment>
<dbReference type="PATRIC" id="fig|1357400.3.peg.2383"/>
<sequence>MTKPMTKVGIFDSGIGGLSVAKSVLEARMFAQAVYYGDTARVPYGVKDRDTIVRFALECLEFFAPHNIDMLLVACNTVSAYALETMQKKASFPIVGVIEAGVKACINALDDKDSPTLIIGTKATIDSKQYEKRLREAGYTRFVSKDTGLFVPLVEEGLYRGKGEVVLDSALHFYLDEFLDSPALGRAKPQAVILGCTHFPLISKQIGEFFGGESVLIHSGEAIVELLESNFNLRRNAFEITHIDFYASSDIDGLKSKAKIWLQ</sequence>
<dbReference type="RefSeq" id="WP_023928563.1">
    <property type="nucleotide sequence ID" value="NZ_KI669455.1"/>
</dbReference>
<evidence type="ECO:0000256" key="6">
    <source>
        <dbReference type="ARBA" id="ARBA00023316"/>
    </source>
</evidence>
<keyword evidence="4 7" id="KW-0573">Peptidoglycan synthesis</keyword>
<dbReference type="PANTHER" id="PTHR21198">
    <property type="entry name" value="GLUTAMATE RACEMASE"/>
    <property type="match status" value="1"/>
</dbReference>
<dbReference type="AlphaFoldDB" id="V8C6V4"/>
<keyword evidence="9" id="KW-1185">Reference proteome</keyword>
<feature type="active site" description="Proton donor/acceptor" evidence="7">
    <location>
        <position position="75"/>
    </location>
</feature>
<feature type="active site" description="Proton donor/acceptor" evidence="7">
    <location>
        <position position="196"/>
    </location>
</feature>
<feature type="binding site" evidence="7">
    <location>
        <begin position="12"/>
        <end position="13"/>
    </location>
    <ligand>
        <name>substrate</name>
    </ligand>
</feature>
<feature type="binding site" evidence="7">
    <location>
        <begin position="44"/>
        <end position="45"/>
    </location>
    <ligand>
        <name>substrate</name>
    </ligand>
</feature>
<dbReference type="GO" id="GO:0009252">
    <property type="term" value="P:peptidoglycan biosynthetic process"/>
    <property type="evidence" value="ECO:0007669"/>
    <property type="project" value="UniProtKB-UniRule"/>
</dbReference>
<dbReference type="InterPro" id="IPR004391">
    <property type="entry name" value="Glu_race"/>
</dbReference>
<dbReference type="InterPro" id="IPR033134">
    <property type="entry name" value="Asp/Glu_racemase_AS_2"/>
</dbReference>
<proteinExistence type="inferred from homology"/>
<evidence type="ECO:0000256" key="5">
    <source>
        <dbReference type="ARBA" id="ARBA00023235"/>
    </source>
</evidence>
<gene>
    <name evidence="7" type="primary">murI</name>
    <name evidence="8" type="ORF">HMPREF2086_01763</name>
</gene>
<keyword evidence="6 7" id="KW-0961">Cell wall biogenesis/degradation</keyword>
<dbReference type="GO" id="GO:0008881">
    <property type="term" value="F:glutamate racemase activity"/>
    <property type="evidence" value="ECO:0007669"/>
    <property type="project" value="UniProtKB-UniRule"/>
</dbReference>
<evidence type="ECO:0000313" key="8">
    <source>
        <dbReference type="EMBL" id="ETD22456.1"/>
    </source>
</evidence>
<dbReference type="UniPathway" id="UPA00219"/>
<dbReference type="Gene3D" id="3.40.50.1860">
    <property type="match status" value="2"/>
</dbReference>
<dbReference type="Pfam" id="PF01177">
    <property type="entry name" value="Asp_Glu_race"/>
    <property type="match status" value="1"/>
</dbReference>
<evidence type="ECO:0000256" key="3">
    <source>
        <dbReference type="ARBA" id="ARBA00022960"/>
    </source>
</evidence>
<protein>
    <recommendedName>
        <fullName evidence="2 7">Glutamate racemase</fullName>
        <ecNumber evidence="2 7">5.1.1.3</ecNumber>
    </recommendedName>
</protein>
<dbReference type="GO" id="GO:0071555">
    <property type="term" value="P:cell wall organization"/>
    <property type="evidence" value="ECO:0007669"/>
    <property type="project" value="UniProtKB-KW"/>
</dbReference>
<dbReference type="STRING" id="1357400.HMPREF2086_01763"/>
<dbReference type="InterPro" id="IPR001920">
    <property type="entry name" value="Asp/Glu_race"/>
</dbReference>
<dbReference type="eggNOG" id="COG0796">
    <property type="taxonomic scope" value="Bacteria"/>
</dbReference>
<dbReference type="NCBIfam" id="TIGR00067">
    <property type="entry name" value="glut_race"/>
    <property type="match status" value="1"/>
</dbReference>
<dbReference type="EC" id="5.1.1.3" evidence="2 7"/>
<name>V8C6V4_9HELI</name>
<evidence type="ECO:0000256" key="4">
    <source>
        <dbReference type="ARBA" id="ARBA00022984"/>
    </source>
</evidence>
<accession>V8C6V4</accession>
<keyword evidence="3 7" id="KW-0133">Cell shape</keyword>
<evidence type="ECO:0000256" key="1">
    <source>
        <dbReference type="ARBA" id="ARBA00001602"/>
    </source>
</evidence>
<comment type="caution">
    <text evidence="8">The sequence shown here is derived from an EMBL/GenBank/DDBJ whole genome shotgun (WGS) entry which is preliminary data.</text>
</comment>
<feature type="binding site" evidence="7">
    <location>
        <begin position="76"/>
        <end position="77"/>
    </location>
    <ligand>
        <name>substrate</name>
    </ligand>
</feature>
<evidence type="ECO:0000256" key="7">
    <source>
        <dbReference type="HAMAP-Rule" id="MF_00258"/>
    </source>
</evidence>
<dbReference type="HAMAP" id="MF_00258">
    <property type="entry name" value="Glu_racemase"/>
    <property type="match status" value="1"/>
</dbReference>
<dbReference type="SUPFAM" id="SSF53681">
    <property type="entry name" value="Aspartate/glutamate racemase"/>
    <property type="match status" value="2"/>
</dbReference>
<organism evidence="8 9">
    <name type="scientific">Helicobacter macacae MIT 99-5501</name>
    <dbReference type="NCBI Taxonomy" id="1357400"/>
    <lineage>
        <taxon>Bacteria</taxon>
        <taxon>Pseudomonadati</taxon>
        <taxon>Campylobacterota</taxon>
        <taxon>Epsilonproteobacteria</taxon>
        <taxon>Campylobacterales</taxon>
        <taxon>Helicobacteraceae</taxon>
        <taxon>Helicobacter</taxon>
    </lineage>
</organism>
<dbReference type="PANTHER" id="PTHR21198:SF2">
    <property type="entry name" value="GLUTAMATE RACEMASE"/>
    <property type="match status" value="1"/>
</dbReference>
<dbReference type="Proteomes" id="UP000018731">
    <property type="component" value="Unassembled WGS sequence"/>
</dbReference>
<evidence type="ECO:0000313" key="9">
    <source>
        <dbReference type="Proteomes" id="UP000018731"/>
    </source>
</evidence>
<feature type="binding site" evidence="7">
    <location>
        <begin position="197"/>
        <end position="198"/>
    </location>
    <ligand>
        <name>substrate</name>
    </ligand>
</feature>
<comment type="pathway">
    <text evidence="7">Cell wall biogenesis; peptidoglycan biosynthesis.</text>
</comment>
<dbReference type="EMBL" id="AZJI01000009">
    <property type="protein sequence ID" value="ETD22456.1"/>
    <property type="molecule type" value="Genomic_DNA"/>
</dbReference>
<comment type="function">
    <text evidence="7">Provides the (R)-glutamate required for cell wall biosynthesis.</text>
</comment>
<dbReference type="InterPro" id="IPR015942">
    <property type="entry name" value="Asp/Glu/hydantoin_racemase"/>
</dbReference>
<keyword evidence="5 7" id="KW-0413">Isomerase</keyword>
<evidence type="ECO:0000256" key="2">
    <source>
        <dbReference type="ARBA" id="ARBA00013090"/>
    </source>
</evidence>